<dbReference type="STRING" id="1246581.A0A2H9TPV3"/>
<gene>
    <name evidence="4" type="ORF">PSACC_00495</name>
</gene>
<dbReference type="PANTHER" id="PTHR16166">
    <property type="entry name" value="VACUOLAR PROTEIN SORTING-ASSOCIATED PROTEIN VPS13"/>
    <property type="match status" value="1"/>
</dbReference>
<dbReference type="GO" id="GO:0045324">
    <property type="term" value="P:late endosome to vacuole transport"/>
    <property type="evidence" value="ECO:0007669"/>
    <property type="project" value="TreeGrafter"/>
</dbReference>
<keyword evidence="2" id="KW-0472">Membrane</keyword>
<feature type="transmembrane region" description="Helical" evidence="2">
    <location>
        <begin position="397"/>
        <end position="422"/>
    </location>
</feature>
<dbReference type="GO" id="GO:0045053">
    <property type="term" value="P:protein retention in Golgi apparatus"/>
    <property type="evidence" value="ECO:0007669"/>
    <property type="project" value="TreeGrafter"/>
</dbReference>
<feature type="transmembrane region" description="Helical" evidence="2">
    <location>
        <begin position="437"/>
        <end position="458"/>
    </location>
</feature>
<dbReference type="OrthoDB" id="428159at2759"/>
<feature type="domain" description="Intermembrane lipid transfer protein VPS13-like C-terminal" evidence="3">
    <location>
        <begin position="224"/>
        <end position="332"/>
    </location>
</feature>
<dbReference type="Proteomes" id="UP000240830">
    <property type="component" value="Unassembled WGS sequence"/>
</dbReference>
<dbReference type="PANTHER" id="PTHR16166:SF93">
    <property type="entry name" value="INTERMEMBRANE LIPID TRANSFER PROTEIN VPS13"/>
    <property type="match status" value="1"/>
</dbReference>
<feature type="transmembrane region" description="Helical" evidence="2">
    <location>
        <begin position="363"/>
        <end position="385"/>
    </location>
</feature>
<dbReference type="InterPro" id="IPR056748">
    <property type="entry name" value="VPS13-like_C"/>
</dbReference>
<keyword evidence="5" id="KW-1185">Reference proteome</keyword>
<dbReference type="AlphaFoldDB" id="A0A2H9TPV3"/>
<sequence>MTTDAPLKFNALVLENILSRKTSLQETVMGHYKQEALAQVHKILGSADFLGNPVGLVSTLGSGVTDLFYEPYQGFVSDRPQDIGIGFARGGLSLAKKTVSGLSGTLSKFTGSLAKGLSAATMDKSFQKHRRTSHARNKPKHALSGVSTGVLELYSGVKSGITGIVDKPLEGAKEGGVGGFFKGVGVGLVGAVTKPVVGLIDMTTSLTEGIKNCADDTQNDVSQVRFPRVMPCDQKVSTYNPREAFGQSVMINLIGSDLAGKELYIAHIEIPSDSSIFIISSRRIICAGLENLKILWQMDSSSISNIQITVDSILLTLSGDSPRTKVIPVTDKETQKVFYKLPSNTPSGRVYARAKQALCMTRYWGLAMMSVDVGVLIFHLLRYLFFDDAAETSAYRFVMLLGVIGAIKAMTRLHIVLVWAIFAGGAPLFLGNDRPPAALLMLLLLFLALILTKIVSALSERAYVRKTLGLIEGINLHLDPTWHPLSDVWRNITKLAVFLLVKGLVVLTGADINGWEVVIMLIVAILGMLISNRCDGKLGAVMGMLIGWV</sequence>
<feature type="non-terminal residue" evidence="4">
    <location>
        <position position="549"/>
    </location>
</feature>
<evidence type="ECO:0000256" key="2">
    <source>
        <dbReference type="SAM" id="Phobius"/>
    </source>
</evidence>
<evidence type="ECO:0000313" key="4">
    <source>
        <dbReference type="EMBL" id="PJF19690.1"/>
    </source>
</evidence>
<reference evidence="4 5" key="1">
    <citation type="submission" date="2016-10" db="EMBL/GenBank/DDBJ databases">
        <title>The genome of Paramicrosporidium saccamoebae is the missing link in understanding Cryptomycota and Microsporidia evolution.</title>
        <authorList>
            <person name="Quandt C.A."/>
            <person name="Beaudet D."/>
            <person name="Corsaro D."/>
            <person name="Michel R."/>
            <person name="Corradi N."/>
            <person name="James T."/>
        </authorList>
    </citation>
    <scope>NUCLEOTIDE SEQUENCE [LARGE SCALE GENOMIC DNA]</scope>
    <source>
        <strain evidence="4 5">KSL3</strain>
    </source>
</reference>
<accession>A0A2H9TPV3</accession>
<comment type="similarity">
    <text evidence="1">Belongs to the VPS13 family.</text>
</comment>
<feature type="transmembrane region" description="Helical" evidence="2">
    <location>
        <begin position="515"/>
        <end position="534"/>
    </location>
</feature>
<evidence type="ECO:0000259" key="3">
    <source>
        <dbReference type="Pfam" id="PF25037"/>
    </source>
</evidence>
<comment type="caution">
    <text evidence="4">The sequence shown here is derived from an EMBL/GenBank/DDBJ whole genome shotgun (WGS) entry which is preliminary data.</text>
</comment>
<dbReference type="Pfam" id="PF25037">
    <property type="entry name" value="VPS13_C"/>
    <property type="match status" value="1"/>
</dbReference>
<proteinExistence type="inferred from homology"/>
<evidence type="ECO:0000313" key="5">
    <source>
        <dbReference type="Proteomes" id="UP000240830"/>
    </source>
</evidence>
<dbReference type="GO" id="GO:0007005">
    <property type="term" value="P:mitochondrion organization"/>
    <property type="evidence" value="ECO:0007669"/>
    <property type="project" value="TreeGrafter"/>
</dbReference>
<protein>
    <submittedName>
        <fullName evidence="4">Vacuolar protein sorting-associated protein</fullName>
    </submittedName>
</protein>
<dbReference type="InterPro" id="IPR026847">
    <property type="entry name" value="VPS13"/>
</dbReference>
<keyword evidence="2" id="KW-1133">Transmembrane helix</keyword>
<dbReference type="EMBL" id="MTSL01000047">
    <property type="protein sequence ID" value="PJF19690.1"/>
    <property type="molecule type" value="Genomic_DNA"/>
</dbReference>
<organism evidence="4 5">
    <name type="scientific">Paramicrosporidium saccamoebae</name>
    <dbReference type="NCBI Taxonomy" id="1246581"/>
    <lineage>
        <taxon>Eukaryota</taxon>
        <taxon>Fungi</taxon>
        <taxon>Fungi incertae sedis</taxon>
        <taxon>Cryptomycota</taxon>
        <taxon>Cryptomycota incertae sedis</taxon>
        <taxon>Paramicrosporidium</taxon>
    </lineage>
</organism>
<name>A0A2H9TPV3_9FUNG</name>
<evidence type="ECO:0000256" key="1">
    <source>
        <dbReference type="ARBA" id="ARBA00006545"/>
    </source>
</evidence>
<dbReference type="GO" id="GO:0006623">
    <property type="term" value="P:protein targeting to vacuole"/>
    <property type="evidence" value="ECO:0007669"/>
    <property type="project" value="TreeGrafter"/>
</dbReference>
<keyword evidence="2" id="KW-0812">Transmembrane</keyword>